<evidence type="ECO:0000313" key="1">
    <source>
        <dbReference type="EMBL" id="GIY77067.1"/>
    </source>
</evidence>
<evidence type="ECO:0000313" key="2">
    <source>
        <dbReference type="Proteomes" id="UP001054945"/>
    </source>
</evidence>
<comment type="caution">
    <text evidence="1">The sequence shown here is derived from an EMBL/GenBank/DDBJ whole genome shotgun (WGS) entry which is preliminary data.</text>
</comment>
<dbReference type="EMBL" id="BPLR01015575">
    <property type="protein sequence ID" value="GIY77067.1"/>
    <property type="molecule type" value="Genomic_DNA"/>
</dbReference>
<accession>A0AAV4W342</accession>
<protein>
    <submittedName>
        <fullName evidence="1">Uncharacterized protein</fullName>
    </submittedName>
</protein>
<name>A0AAV4W342_CAEEX</name>
<reference evidence="1 2" key="1">
    <citation type="submission" date="2021-06" db="EMBL/GenBank/DDBJ databases">
        <title>Caerostris extrusa draft genome.</title>
        <authorList>
            <person name="Kono N."/>
            <person name="Arakawa K."/>
        </authorList>
    </citation>
    <scope>NUCLEOTIDE SEQUENCE [LARGE SCALE GENOMIC DNA]</scope>
</reference>
<gene>
    <name evidence="1" type="ORF">CEXT_539651</name>
</gene>
<organism evidence="1 2">
    <name type="scientific">Caerostris extrusa</name>
    <name type="common">Bark spider</name>
    <name type="synonym">Caerostris bankana</name>
    <dbReference type="NCBI Taxonomy" id="172846"/>
    <lineage>
        <taxon>Eukaryota</taxon>
        <taxon>Metazoa</taxon>
        <taxon>Ecdysozoa</taxon>
        <taxon>Arthropoda</taxon>
        <taxon>Chelicerata</taxon>
        <taxon>Arachnida</taxon>
        <taxon>Araneae</taxon>
        <taxon>Araneomorphae</taxon>
        <taxon>Entelegynae</taxon>
        <taxon>Araneoidea</taxon>
        <taxon>Araneidae</taxon>
        <taxon>Caerostris</taxon>
    </lineage>
</organism>
<sequence length="97" mass="11099">MGIASDHLENLSEMEGPLPLSNGSKYLIEIVDPLCRCEFAQNESQEKMNVPRSIFRLPWYFRMLTRHSRFYLGISCRQYASEKSLDVAVIPECNGLG</sequence>
<dbReference type="AlphaFoldDB" id="A0AAV4W342"/>
<dbReference type="Proteomes" id="UP001054945">
    <property type="component" value="Unassembled WGS sequence"/>
</dbReference>
<keyword evidence="2" id="KW-1185">Reference proteome</keyword>
<proteinExistence type="predicted"/>